<evidence type="ECO:0000256" key="1">
    <source>
        <dbReference type="ARBA" id="ARBA00022603"/>
    </source>
</evidence>
<evidence type="ECO:0000313" key="5">
    <source>
        <dbReference type="Proteomes" id="UP000653156"/>
    </source>
</evidence>
<keyword evidence="2" id="KW-0808">Transferase</keyword>
<dbReference type="RefSeq" id="WP_230338553.1">
    <property type="nucleotide sequence ID" value="NZ_CP069798.1"/>
</dbReference>
<dbReference type="GO" id="GO:0032259">
    <property type="term" value="P:methylation"/>
    <property type="evidence" value="ECO:0007669"/>
    <property type="project" value="UniProtKB-KW"/>
</dbReference>
<proteinExistence type="predicted"/>
<evidence type="ECO:0000256" key="2">
    <source>
        <dbReference type="ARBA" id="ARBA00022679"/>
    </source>
</evidence>
<evidence type="ECO:0000256" key="3">
    <source>
        <dbReference type="ARBA" id="ARBA00022691"/>
    </source>
</evidence>
<gene>
    <name evidence="4" type="ORF">JQU52_11130</name>
</gene>
<keyword evidence="1 4" id="KW-0489">Methyltransferase</keyword>
<dbReference type="EMBL" id="CP069798">
    <property type="protein sequence ID" value="QRQ81262.1"/>
    <property type="molecule type" value="Genomic_DNA"/>
</dbReference>
<protein>
    <submittedName>
        <fullName evidence="4">Class I SAM-dependent methyltransferase</fullName>
    </submittedName>
</protein>
<dbReference type="Proteomes" id="UP000653156">
    <property type="component" value="Chromosome"/>
</dbReference>
<evidence type="ECO:0000313" key="4">
    <source>
        <dbReference type="EMBL" id="QRQ81262.1"/>
    </source>
</evidence>
<name>A0A892ZE99_9NEIS</name>
<dbReference type="GO" id="GO:0008171">
    <property type="term" value="F:O-methyltransferase activity"/>
    <property type="evidence" value="ECO:0007669"/>
    <property type="project" value="InterPro"/>
</dbReference>
<dbReference type="PANTHER" id="PTHR43167:SF1">
    <property type="entry name" value="PUTATIVE (AFU_ORTHOLOGUE AFUA_6G01830)-RELATED"/>
    <property type="match status" value="1"/>
</dbReference>
<dbReference type="PANTHER" id="PTHR43167">
    <property type="entry name" value="PUTATIVE (AFU_ORTHOLOGUE AFUA_6G01830)-RELATED"/>
    <property type="match status" value="1"/>
</dbReference>
<dbReference type="SUPFAM" id="SSF53335">
    <property type="entry name" value="S-adenosyl-L-methionine-dependent methyltransferases"/>
    <property type="match status" value="1"/>
</dbReference>
<reference evidence="4" key="1">
    <citation type="submission" date="2021-02" db="EMBL/GenBank/DDBJ databases">
        <title>Neisseriaceae sp. 26B isolated from the cloaca of a Common Toad-headed Turtle (Mesoclemmys nasuta).</title>
        <authorList>
            <person name="Spergser J."/>
            <person name="Busse H.-J."/>
        </authorList>
    </citation>
    <scope>NUCLEOTIDE SEQUENCE</scope>
    <source>
        <strain evidence="4">26B</strain>
    </source>
</reference>
<keyword evidence="5" id="KW-1185">Reference proteome</keyword>
<keyword evidence="3" id="KW-0949">S-adenosyl-L-methionine</keyword>
<accession>A0A892ZE99</accession>
<dbReference type="AlphaFoldDB" id="A0A892ZE99"/>
<dbReference type="Pfam" id="PF01596">
    <property type="entry name" value="Methyltransf_3"/>
    <property type="match status" value="1"/>
</dbReference>
<dbReference type="Gene3D" id="3.40.50.150">
    <property type="entry name" value="Vaccinia Virus protein VP39"/>
    <property type="match status" value="1"/>
</dbReference>
<sequence>MEAKLKAYLDQFYADNCAHDAAQTERIACWRNLHPDSATLLALLVRAKQARKVLEIGTSNGYATLWLADAVRDTGGLLHTLEIDKARQKVAKQHVDEAGFADDVRMEVCDAGEFLRTYPKYYDVVLLDADRSQYTAYWPDLQRLLAKPGSLLVVDNVLSHANEVRDFITQVEADKNFSSTVLDIGSGLLLATRT</sequence>
<dbReference type="InterPro" id="IPR029063">
    <property type="entry name" value="SAM-dependent_MTases_sf"/>
</dbReference>
<dbReference type="CDD" id="cd02440">
    <property type="entry name" value="AdoMet_MTases"/>
    <property type="match status" value="1"/>
</dbReference>
<dbReference type="KEGG" id="ptes:JQU52_11130"/>
<dbReference type="PROSITE" id="PS51682">
    <property type="entry name" value="SAM_OMT_I"/>
    <property type="match status" value="1"/>
</dbReference>
<dbReference type="InterPro" id="IPR002935">
    <property type="entry name" value="SAM_O-MeTrfase"/>
</dbReference>
<organism evidence="4 5">
    <name type="scientific">Paralysiella testudinis</name>
    <dbReference type="NCBI Taxonomy" id="2809020"/>
    <lineage>
        <taxon>Bacteria</taxon>
        <taxon>Pseudomonadati</taxon>
        <taxon>Pseudomonadota</taxon>
        <taxon>Betaproteobacteria</taxon>
        <taxon>Neisseriales</taxon>
        <taxon>Neisseriaceae</taxon>
        <taxon>Paralysiella</taxon>
    </lineage>
</organism>